<name>A0A381NL82_9ZZZZ</name>
<reference evidence="1" key="1">
    <citation type="submission" date="2018-05" db="EMBL/GenBank/DDBJ databases">
        <authorList>
            <person name="Lanie J.A."/>
            <person name="Ng W.-L."/>
            <person name="Kazmierczak K.M."/>
            <person name="Andrzejewski T.M."/>
            <person name="Davidsen T.M."/>
            <person name="Wayne K.J."/>
            <person name="Tettelin H."/>
            <person name="Glass J.I."/>
            <person name="Rusch D."/>
            <person name="Podicherti R."/>
            <person name="Tsui H.-C.T."/>
            <person name="Winkler M.E."/>
        </authorList>
    </citation>
    <scope>NUCLEOTIDE SEQUENCE</scope>
</reference>
<dbReference type="InterPro" id="IPR014845">
    <property type="entry name" value="GYD/TTHA1554"/>
</dbReference>
<proteinExistence type="predicted"/>
<dbReference type="AlphaFoldDB" id="A0A381NL82"/>
<protein>
    <recommendedName>
        <fullName evidence="2">GYD domain-containing protein</fullName>
    </recommendedName>
</protein>
<evidence type="ECO:0008006" key="2">
    <source>
        <dbReference type="Google" id="ProtNLM"/>
    </source>
</evidence>
<evidence type="ECO:0000313" key="1">
    <source>
        <dbReference type="EMBL" id="SUZ55335.1"/>
    </source>
</evidence>
<sequence length="123" mass="12663">MLNRLGIEITLGVSTMAKYLITGSYTAEAWAAQIADPKNRIEVVRPAFEKMGGSIESAYLSFGAGDLVIIAEMPDNISAAALSMAVSAGGGVANLQTTPLISVEDAVAAMKKAAEITYAPPGS</sequence>
<organism evidence="1">
    <name type="scientific">marine metagenome</name>
    <dbReference type="NCBI Taxonomy" id="408172"/>
    <lineage>
        <taxon>unclassified sequences</taxon>
        <taxon>metagenomes</taxon>
        <taxon>ecological metagenomes</taxon>
    </lineage>
</organism>
<dbReference type="Pfam" id="PF08734">
    <property type="entry name" value="GYD"/>
    <property type="match status" value="1"/>
</dbReference>
<gene>
    <name evidence="1" type="ORF">METZ01_LOCUS8189</name>
</gene>
<dbReference type="EMBL" id="UINC01000441">
    <property type="protein sequence ID" value="SUZ55335.1"/>
    <property type="molecule type" value="Genomic_DNA"/>
</dbReference>
<accession>A0A381NL82</accession>